<accession>A0A8J5QQ44</accession>
<feature type="compositionally biased region" description="Basic and acidic residues" evidence="1">
    <location>
        <begin position="64"/>
        <end position="83"/>
    </location>
</feature>
<dbReference type="GO" id="GO:0003713">
    <property type="term" value="F:transcription coactivator activity"/>
    <property type="evidence" value="ECO:0007669"/>
    <property type="project" value="InterPro"/>
</dbReference>
<gene>
    <name evidence="3" type="ORF">G9C98_001751</name>
</gene>
<organism evidence="3 4">
    <name type="scientific">Cotesia typhae</name>
    <dbReference type="NCBI Taxonomy" id="2053667"/>
    <lineage>
        <taxon>Eukaryota</taxon>
        <taxon>Metazoa</taxon>
        <taxon>Ecdysozoa</taxon>
        <taxon>Arthropoda</taxon>
        <taxon>Hexapoda</taxon>
        <taxon>Insecta</taxon>
        <taxon>Pterygota</taxon>
        <taxon>Neoptera</taxon>
        <taxon>Endopterygota</taxon>
        <taxon>Hymenoptera</taxon>
        <taxon>Apocrita</taxon>
        <taxon>Ichneumonoidea</taxon>
        <taxon>Braconidae</taxon>
        <taxon>Microgastrinae</taxon>
        <taxon>Cotesia</taxon>
    </lineage>
</organism>
<dbReference type="InterPro" id="IPR003173">
    <property type="entry name" value="PC4_C"/>
</dbReference>
<evidence type="ECO:0000256" key="1">
    <source>
        <dbReference type="SAM" id="MobiDB-lite"/>
    </source>
</evidence>
<dbReference type="Pfam" id="PF02229">
    <property type="entry name" value="PC4"/>
    <property type="match status" value="1"/>
</dbReference>
<dbReference type="InterPro" id="IPR045125">
    <property type="entry name" value="Sub1/Tcp4-like"/>
</dbReference>
<name>A0A8J5QQ44_9HYME</name>
<evidence type="ECO:0000313" key="4">
    <source>
        <dbReference type="Proteomes" id="UP000729913"/>
    </source>
</evidence>
<dbReference type="OrthoDB" id="2505440at2759"/>
<keyword evidence="4" id="KW-1185">Reference proteome</keyword>
<evidence type="ECO:0000259" key="2">
    <source>
        <dbReference type="Pfam" id="PF02229"/>
    </source>
</evidence>
<dbReference type="GO" id="GO:0060261">
    <property type="term" value="P:positive regulation of transcription initiation by RNA polymerase II"/>
    <property type="evidence" value="ECO:0007669"/>
    <property type="project" value="InterPro"/>
</dbReference>
<dbReference type="EMBL" id="JAAOIC020000064">
    <property type="protein sequence ID" value="KAG8035261.1"/>
    <property type="molecule type" value="Genomic_DNA"/>
</dbReference>
<dbReference type="AlphaFoldDB" id="A0A8J5QQ44"/>
<comment type="caution">
    <text evidence="3">The sequence shown here is derived from an EMBL/GenBank/DDBJ whole genome shotgun (WGS) entry which is preliminary data.</text>
</comment>
<dbReference type="PANTHER" id="PTHR13215">
    <property type="entry name" value="RNA POLYMERASE II TRANSCRIPTIONAL COACTIVATOR"/>
    <property type="match status" value="1"/>
</dbReference>
<evidence type="ECO:0000313" key="3">
    <source>
        <dbReference type="EMBL" id="KAG8035261.1"/>
    </source>
</evidence>
<sequence length="163" mass="18743">MLIHFCNSVKSLYLSRCFCSSTILFSNKYKDFWKEELALNLFNMPKKSREYVSSDESESGSNSEKPKRDEKKSKKEEKEDKPAKKATSSKADEEEPTWSIGNKRQVTVRTFKGKLYIDIREMYLDPNSGDLKPGRKGISLTPENYNKLKDVLAEVDEAVARKA</sequence>
<protein>
    <recommendedName>
        <fullName evidence="2">Transcriptional coactivator p15 (PC4) C-terminal domain-containing protein</fullName>
    </recommendedName>
</protein>
<dbReference type="GO" id="GO:0003677">
    <property type="term" value="F:DNA binding"/>
    <property type="evidence" value="ECO:0007669"/>
    <property type="project" value="InterPro"/>
</dbReference>
<proteinExistence type="predicted"/>
<reference evidence="3" key="1">
    <citation type="submission" date="2020-03" db="EMBL/GenBank/DDBJ databases">
        <authorList>
            <person name="Chebbi M.A."/>
            <person name="Drezen J.M."/>
        </authorList>
    </citation>
    <scope>NUCLEOTIDE SEQUENCE</scope>
    <source>
        <tissue evidence="3">Whole body</tissue>
    </source>
</reference>
<reference evidence="3" key="2">
    <citation type="submission" date="2021-04" db="EMBL/GenBank/DDBJ databases">
        <title>Genome-wide patterns of bracovirus chromosomal integration into multiple host tissues during parasitism.</title>
        <authorList>
            <person name="Chebbi M.A.C."/>
        </authorList>
    </citation>
    <scope>NUCLEOTIDE SEQUENCE</scope>
    <source>
        <tissue evidence="3">Whole body</tissue>
    </source>
</reference>
<feature type="region of interest" description="Disordered" evidence="1">
    <location>
        <begin position="51"/>
        <end position="99"/>
    </location>
</feature>
<dbReference type="Proteomes" id="UP000729913">
    <property type="component" value="Unassembled WGS sequence"/>
</dbReference>
<feature type="domain" description="Transcriptional coactivator p15 (PC4) C-terminal" evidence="2">
    <location>
        <begin position="98"/>
        <end position="150"/>
    </location>
</feature>